<dbReference type="RefSeq" id="WP_406857106.1">
    <property type="nucleotide sequence ID" value="NZ_CP157484.1"/>
</dbReference>
<dbReference type="AlphaFoldDB" id="A0AAU7JJ82"/>
<dbReference type="EMBL" id="CP157484">
    <property type="protein sequence ID" value="XBO40251.1"/>
    <property type="molecule type" value="Genomic_DNA"/>
</dbReference>
<sequence length="152" mass="16250">MVYPRTPNSEDSLAATLWVIDPVSFRRECLCMTLASRAHWRAIRELSAWSPPTHEQDRPSAVLMNVGAGLNRGIQPNGGSRMVAEIAAVAPVLLLCDSPEPAESIIAFALGASGLFPASLGVSLLIASIDMIARGGFFLSPSAARWLTHHTT</sequence>
<keyword evidence="1" id="KW-0812">Transmembrane</keyword>
<evidence type="ECO:0000256" key="1">
    <source>
        <dbReference type="SAM" id="Phobius"/>
    </source>
</evidence>
<protein>
    <submittedName>
        <fullName evidence="2">Uncharacterized protein</fullName>
    </submittedName>
</protein>
<reference evidence="2" key="1">
    <citation type="submission" date="2024-05" db="EMBL/GenBank/DDBJ databases">
        <authorList>
            <person name="Kim S."/>
            <person name="Heo J."/>
            <person name="Choi H."/>
            <person name="Choi Y."/>
            <person name="Kwon S.-W."/>
            <person name="Kim Y."/>
        </authorList>
    </citation>
    <scope>NUCLEOTIDE SEQUENCE</scope>
    <source>
        <strain evidence="2">KACC 23698</strain>
    </source>
</reference>
<proteinExistence type="predicted"/>
<accession>A0AAU7JJ82</accession>
<organism evidence="2">
    <name type="scientific">Alsobacter sp. KACC 23698</name>
    <dbReference type="NCBI Taxonomy" id="3149229"/>
    <lineage>
        <taxon>Bacteria</taxon>
        <taxon>Pseudomonadati</taxon>
        <taxon>Pseudomonadota</taxon>
        <taxon>Alphaproteobacteria</taxon>
        <taxon>Hyphomicrobiales</taxon>
        <taxon>Alsobacteraceae</taxon>
        <taxon>Alsobacter</taxon>
    </lineage>
</organism>
<feature type="transmembrane region" description="Helical" evidence="1">
    <location>
        <begin position="105"/>
        <end position="127"/>
    </location>
</feature>
<keyword evidence="1" id="KW-1133">Transmembrane helix</keyword>
<name>A0AAU7JJ82_9HYPH</name>
<gene>
    <name evidence="2" type="ORF">ABEG18_05580</name>
</gene>
<evidence type="ECO:0000313" key="2">
    <source>
        <dbReference type="EMBL" id="XBO40251.1"/>
    </source>
</evidence>
<keyword evidence="1" id="KW-0472">Membrane</keyword>